<feature type="domain" description="HTH tetR-type" evidence="5">
    <location>
        <begin position="9"/>
        <end position="69"/>
    </location>
</feature>
<dbReference type="InterPro" id="IPR036271">
    <property type="entry name" value="Tet_transcr_reg_TetR-rel_C_sf"/>
</dbReference>
<dbReference type="EMBL" id="JANTHZ010000010">
    <property type="protein sequence ID" value="MCS0497141.1"/>
    <property type="molecule type" value="Genomic_DNA"/>
</dbReference>
<evidence type="ECO:0000256" key="2">
    <source>
        <dbReference type="ARBA" id="ARBA00023125"/>
    </source>
</evidence>
<dbReference type="GO" id="GO:0003677">
    <property type="term" value="F:DNA binding"/>
    <property type="evidence" value="ECO:0007669"/>
    <property type="project" value="UniProtKB-UniRule"/>
</dbReference>
<keyword evidence="7" id="KW-1185">Reference proteome</keyword>
<dbReference type="PANTHER" id="PTHR47506:SF7">
    <property type="entry name" value="TRANSCRIPTIONAL REGULATORY PROTEIN"/>
    <property type="match status" value="1"/>
</dbReference>
<dbReference type="PANTHER" id="PTHR47506">
    <property type="entry name" value="TRANSCRIPTIONAL REGULATORY PROTEIN"/>
    <property type="match status" value="1"/>
</dbReference>
<comment type="caution">
    <text evidence="6">The sequence shown here is derived from an EMBL/GenBank/DDBJ whole genome shotgun (WGS) entry which is preliminary data.</text>
</comment>
<reference evidence="6" key="1">
    <citation type="submission" date="2022-08" db="EMBL/GenBank/DDBJ databases">
        <authorList>
            <person name="Li F."/>
        </authorList>
    </citation>
    <scope>NUCLEOTIDE SEQUENCE</scope>
    <source>
        <strain evidence="6">MQZ15Z-1</strain>
    </source>
</reference>
<dbReference type="RefSeq" id="WP_258734296.1">
    <property type="nucleotide sequence ID" value="NZ_JANTHZ010000010.1"/>
</dbReference>
<keyword evidence="1" id="KW-0805">Transcription regulation</keyword>
<keyword evidence="2 4" id="KW-0238">DNA-binding</keyword>
<dbReference type="Proteomes" id="UP001151088">
    <property type="component" value="Unassembled WGS sequence"/>
</dbReference>
<dbReference type="SUPFAM" id="SSF48498">
    <property type="entry name" value="Tetracyclin repressor-like, C-terminal domain"/>
    <property type="match status" value="1"/>
</dbReference>
<dbReference type="Pfam" id="PF00440">
    <property type="entry name" value="TetR_N"/>
    <property type="match status" value="1"/>
</dbReference>
<dbReference type="InterPro" id="IPR009057">
    <property type="entry name" value="Homeodomain-like_sf"/>
</dbReference>
<name>A0A9X2PEC3_9HYPH</name>
<dbReference type="PROSITE" id="PS50977">
    <property type="entry name" value="HTH_TETR_2"/>
    <property type="match status" value="1"/>
</dbReference>
<dbReference type="PRINTS" id="PR00455">
    <property type="entry name" value="HTHTETR"/>
</dbReference>
<dbReference type="Gene3D" id="1.10.10.60">
    <property type="entry name" value="Homeodomain-like"/>
    <property type="match status" value="1"/>
</dbReference>
<organism evidence="6 7">
    <name type="scientific">Ancylobacter mangrovi</name>
    <dbReference type="NCBI Taxonomy" id="2972472"/>
    <lineage>
        <taxon>Bacteria</taxon>
        <taxon>Pseudomonadati</taxon>
        <taxon>Pseudomonadota</taxon>
        <taxon>Alphaproteobacteria</taxon>
        <taxon>Hyphomicrobiales</taxon>
        <taxon>Xanthobacteraceae</taxon>
        <taxon>Ancylobacter</taxon>
    </lineage>
</organism>
<evidence type="ECO:0000256" key="1">
    <source>
        <dbReference type="ARBA" id="ARBA00023015"/>
    </source>
</evidence>
<evidence type="ECO:0000313" key="7">
    <source>
        <dbReference type="Proteomes" id="UP001151088"/>
    </source>
</evidence>
<dbReference type="InterPro" id="IPR001647">
    <property type="entry name" value="HTH_TetR"/>
</dbReference>
<dbReference type="Gene3D" id="1.10.357.10">
    <property type="entry name" value="Tetracycline Repressor, domain 2"/>
    <property type="match status" value="1"/>
</dbReference>
<dbReference type="SUPFAM" id="SSF46689">
    <property type="entry name" value="Homeodomain-like"/>
    <property type="match status" value="1"/>
</dbReference>
<evidence type="ECO:0000313" key="6">
    <source>
        <dbReference type="EMBL" id="MCS0497141.1"/>
    </source>
</evidence>
<dbReference type="AlphaFoldDB" id="A0A9X2PEC3"/>
<evidence type="ECO:0000256" key="3">
    <source>
        <dbReference type="ARBA" id="ARBA00023163"/>
    </source>
</evidence>
<protein>
    <submittedName>
        <fullName evidence="6">TetR/AcrR family transcriptional regulator</fullName>
    </submittedName>
</protein>
<evidence type="ECO:0000259" key="5">
    <source>
        <dbReference type="PROSITE" id="PS50977"/>
    </source>
</evidence>
<gene>
    <name evidence="6" type="ORF">NVS89_18810</name>
</gene>
<accession>A0A9X2PEC3</accession>
<sequence>MRVTREKVLEHRHAILDAASQLFRERGFSDVGVAEIMQASGLTHGAFYGHFDSKADLAHQACRNACAEGLARMAETGSLGAIIERYLSPAHRDNAAHGCALSALSGEVARQSPSLQGDYAAGLADFIGEIERRLEEPDPDARRREAIGILSTMVGALTMARAVAGGDAELSDEILAAARARLGEDAAE</sequence>
<keyword evidence="3" id="KW-0804">Transcription</keyword>
<feature type="DNA-binding region" description="H-T-H motif" evidence="4">
    <location>
        <begin position="32"/>
        <end position="51"/>
    </location>
</feature>
<proteinExistence type="predicted"/>
<evidence type="ECO:0000256" key="4">
    <source>
        <dbReference type="PROSITE-ProRule" id="PRU00335"/>
    </source>
</evidence>